<reference evidence="3 4" key="1">
    <citation type="journal article" date="2018" name="Evol. Lett.">
        <title>Horizontal gene cluster transfer increased hallucinogenic mushroom diversity.</title>
        <authorList>
            <person name="Reynolds H.T."/>
            <person name="Vijayakumar V."/>
            <person name="Gluck-Thaler E."/>
            <person name="Korotkin H.B."/>
            <person name="Matheny P.B."/>
            <person name="Slot J.C."/>
        </authorList>
    </citation>
    <scope>NUCLEOTIDE SEQUENCE [LARGE SCALE GENOMIC DNA]</scope>
    <source>
        <strain evidence="3 4">2631</strain>
    </source>
</reference>
<proteinExistence type="predicted"/>
<evidence type="ECO:0000259" key="2">
    <source>
        <dbReference type="PROSITE" id="PS51253"/>
    </source>
</evidence>
<dbReference type="InterPro" id="IPR006600">
    <property type="entry name" value="HTH_CenpB_DNA-bd_dom"/>
</dbReference>
<organism evidence="3 4">
    <name type="scientific">Psilocybe cyanescens</name>
    <dbReference type="NCBI Taxonomy" id="93625"/>
    <lineage>
        <taxon>Eukaryota</taxon>
        <taxon>Fungi</taxon>
        <taxon>Dikarya</taxon>
        <taxon>Basidiomycota</taxon>
        <taxon>Agaricomycotina</taxon>
        <taxon>Agaricomycetes</taxon>
        <taxon>Agaricomycetidae</taxon>
        <taxon>Agaricales</taxon>
        <taxon>Agaricineae</taxon>
        <taxon>Strophariaceae</taxon>
        <taxon>Psilocybe</taxon>
    </lineage>
</organism>
<dbReference type="EMBL" id="NHYD01001701">
    <property type="protein sequence ID" value="PPQ90118.1"/>
    <property type="molecule type" value="Genomic_DNA"/>
</dbReference>
<evidence type="ECO:0000313" key="4">
    <source>
        <dbReference type="Proteomes" id="UP000283269"/>
    </source>
</evidence>
<dbReference type="GO" id="GO:0003677">
    <property type="term" value="F:DNA binding"/>
    <property type="evidence" value="ECO:0007669"/>
    <property type="project" value="UniProtKB-KW"/>
</dbReference>
<dbReference type="InParanoid" id="A0A409XH90"/>
<dbReference type="STRING" id="93625.A0A409XH90"/>
<dbReference type="Proteomes" id="UP000283269">
    <property type="component" value="Unassembled WGS sequence"/>
</dbReference>
<feature type="domain" description="HTH CENPB-type" evidence="2">
    <location>
        <begin position="71"/>
        <end position="136"/>
    </location>
</feature>
<dbReference type="OrthoDB" id="3197907at2759"/>
<accession>A0A409XH90</accession>
<evidence type="ECO:0000313" key="3">
    <source>
        <dbReference type="EMBL" id="PPQ90118.1"/>
    </source>
</evidence>
<keyword evidence="4" id="KW-1185">Reference proteome</keyword>
<sequence length="176" mass="19772">MSETSDHTHPTHNLDSLDEEQCLQLAVKAILNSPLCQDIQPELTIQAATHIYNVKCGTLTNRLSGMKTWKEAHAHECLLSEAQEDVLAEWAKTLGHCGFPGMLDMLGEYASEIAGKKVGINWPQKFMESHPELKIKKTAPLEQYQAQSLNPTVVTEFYEMLKDLIDEYTSGKRDLS</sequence>
<keyword evidence="1" id="KW-0238">DNA-binding</keyword>
<dbReference type="PROSITE" id="PS51253">
    <property type="entry name" value="HTH_CENPB"/>
    <property type="match status" value="1"/>
</dbReference>
<name>A0A409XH90_PSICY</name>
<gene>
    <name evidence="3" type="ORF">CVT25_012282</name>
</gene>
<evidence type="ECO:0000256" key="1">
    <source>
        <dbReference type="ARBA" id="ARBA00023125"/>
    </source>
</evidence>
<protein>
    <recommendedName>
        <fullName evidence="2">HTH CENPB-type domain-containing protein</fullName>
    </recommendedName>
</protein>
<dbReference type="AlphaFoldDB" id="A0A409XH90"/>
<comment type="caution">
    <text evidence="3">The sequence shown here is derived from an EMBL/GenBank/DDBJ whole genome shotgun (WGS) entry which is preliminary data.</text>
</comment>